<accession>A0A9E8CRE5</accession>
<dbReference type="InterPro" id="IPR043137">
    <property type="entry name" value="GGT_ssub_C"/>
</dbReference>
<dbReference type="PANTHER" id="PTHR43881">
    <property type="entry name" value="GAMMA-GLUTAMYLTRANSPEPTIDASE (AFU_ORTHOLOGUE AFUA_4G13580)"/>
    <property type="match status" value="1"/>
</dbReference>
<dbReference type="InterPro" id="IPR043138">
    <property type="entry name" value="GGT_lsub"/>
</dbReference>
<dbReference type="InterPro" id="IPR052896">
    <property type="entry name" value="GGT-like_enzyme"/>
</dbReference>
<dbReference type="Gene3D" id="3.60.20.40">
    <property type="match status" value="1"/>
</dbReference>
<dbReference type="SUPFAM" id="SSF56235">
    <property type="entry name" value="N-terminal nucleophile aminohydrolases (Ntn hydrolases)"/>
    <property type="match status" value="1"/>
</dbReference>
<dbReference type="Pfam" id="PF01019">
    <property type="entry name" value="G_glu_transpept"/>
    <property type="match status" value="1"/>
</dbReference>
<reference evidence="1" key="1">
    <citation type="submission" date="2022-08" db="EMBL/GenBank/DDBJ databases">
        <title>Complete Genome Sequences of 2 Bosea sp. soil isolates.</title>
        <authorList>
            <person name="Alvarez Arevalo M."/>
            <person name="Sterndorff E.B."/>
            <person name="Faurdal D."/>
            <person name="Joergensen T.S."/>
            <person name="Weber T."/>
        </authorList>
    </citation>
    <scope>NUCLEOTIDE SEQUENCE</scope>
    <source>
        <strain evidence="1">NBC_00436</strain>
    </source>
</reference>
<keyword evidence="1" id="KW-0012">Acyltransferase</keyword>
<dbReference type="EC" id="2.3.2.2" evidence="1"/>
<sequence length="530" mass="55846">MLDTPVFASAAVAAPHRLASEAGRAILAEGGNAIEAVVAMAATLAVLYPHLNGIGGDGFWLVHEPGGRLHGIEACGPAGSLATIERYRGKGCDILPPRGPEAALTVAGAVGGWQLALELSRSLGGRVPLRESLLDAINHCREGYAVSDSELRCQPHALEDLKTAPGFASGFWIDGAPPKPGARRRPEALGATLQQLADAGLEDFYRGDVGREIAADLERIGAPIIRTDLERYQARSVVPLTLKLPGLSLANLPPPTQGLASLMILGIVDHRDEARLDSFEQHHGLIEAVKRAFAIRDRHVADPSHLARPPAEFLSDAALMREAAAIDARRAANPALRDGDDGSAVWMGAIDGKGLAVSYVQSIGWAYGSGCVLPATGILWQGQGASFSLDRDATNPLAPGRKPFHRLNPALASFADGRVAPYGATGGDGQPQVQAQILSRYRAGQSLATAVDAPRWLLGKNTGTGSIQLQVENRFDPSLLERLDAAGHPIAESGLAYCEDFGHAGMLVKHARGQVEAMHDPRSDGDSRGI</sequence>
<dbReference type="GO" id="GO:0103068">
    <property type="term" value="F:leukotriene C4 gamma-glutamyl transferase activity"/>
    <property type="evidence" value="ECO:0007669"/>
    <property type="project" value="UniProtKB-EC"/>
</dbReference>
<dbReference type="AlphaFoldDB" id="A0A9E8CRE5"/>
<protein>
    <submittedName>
        <fullName evidence="1">Gamma-glutamyltransferase</fullName>
        <ecNumber evidence="1">2.3.2.2</ecNumber>
    </submittedName>
</protein>
<evidence type="ECO:0000313" key="1">
    <source>
        <dbReference type="EMBL" id="UZF85993.1"/>
    </source>
</evidence>
<dbReference type="PANTHER" id="PTHR43881:SF5">
    <property type="entry name" value="GAMMA-GLUTAMYLTRANSPEPTIDASE"/>
    <property type="match status" value="1"/>
</dbReference>
<dbReference type="EMBL" id="CP102774">
    <property type="protein sequence ID" value="UZF85993.1"/>
    <property type="molecule type" value="Genomic_DNA"/>
</dbReference>
<proteinExistence type="predicted"/>
<keyword evidence="1" id="KW-0808">Transferase</keyword>
<dbReference type="Gene3D" id="1.10.246.130">
    <property type="match status" value="1"/>
</dbReference>
<name>A0A9E8CRE5_9HYPH</name>
<dbReference type="PRINTS" id="PR01210">
    <property type="entry name" value="GGTRANSPTASE"/>
</dbReference>
<gene>
    <name evidence="1" type="ORF">NWE54_19570</name>
</gene>
<organism evidence="1">
    <name type="scientific">Bosea sp. NBC_00436</name>
    <dbReference type="NCBI Taxonomy" id="2969620"/>
    <lineage>
        <taxon>Bacteria</taxon>
        <taxon>Pseudomonadati</taxon>
        <taxon>Pseudomonadota</taxon>
        <taxon>Alphaproteobacteria</taxon>
        <taxon>Hyphomicrobiales</taxon>
        <taxon>Boseaceae</taxon>
        <taxon>Bosea</taxon>
    </lineage>
</organism>
<dbReference type="InterPro" id="IPR029055">
    <property type="entry name" value="Ntn_hydrolases_N"/>
</dbReference>